<name>A0AAV7SKH2_PLEWA</name>
<dbReference type="EMBL" id="JANPWB010000008">
    <property type="protein sequence ID" value="KAJ1164550.1"/>
    <property type="molecule type" value="Genomic_DNA"/>
</dbReference>
<evidence type="ECO:0000313" key="2">
    <source>
        <dbReference type="Proteomes" id="UP001066276"/>
    </source>
</evidence>
<organism evidence="1 2">
    <name type="scientific">Pleurodeles waltl</name>
    <name type="common">Iberian ribbed newt</name>
    <dbReference type="NCBI Taxonomy" id="8319"/>
    <lineage>
        <taxon>Eukaryota</taxon>
        <taxon>Metazoa</taxon>
        <taxon>Chordata</taxon>
        <taxon>Craniata</taxon>
        <taxon>Vertebrata</taxon>
        <taxon>Euteleostomi</taxon>
        <taxon>Amphibia</taxon>
        <taxon>Batrachia</taxon>
        <taxon>Caudata</taxon>
        <taxon>Salamandroidea</taxon>
        <taxon>Salamandridae</taxon>
        <taxon>Pleurodelinae</taxon>
        <taxon>Pleurodeles</taxon>
    </lineage>
</organism>
<comment type="caution">
    <text evidence="1">The sequence shown here is derived from an EMBL/GenBank/DDBJ whole genome shotgun (WGS) entry which is preliminary data.</text>
</comment>
<dbReference type="Proteomes" id="UP001066276">
    <property type="component" value="Chromosome 4_2"/>
</dbReference>
<sequence>MVSRDAGGGWRFQALVQVSGRAPWPPGSLLGLRVPVATTTASAASRDAGPAALSSASAGIWPRPRPTRSLLGLRIPVATTAASTAFRDEGAGGAFMR</sequence>
<gene>
    <name evidence="1" type="ORF">NDU88_004987</name>
</gene>
<proteinExistence type="predicted"/>
<evidence type="ECO:0000313" key="1">
    <source>
        <dbReference type="EMBL" id="KAJ1164550.1"/>
    </source>
</evidence>
<dbReference type="AlphaFoldDB" id="A0AAV7SKH2"/>
<protein>
    <submittedName>
        <fullName evidence="1">Uncharacterized protein</fullName>
    </submittedName>
</protein>
<accession>A0AAV7SKH2</accession>
<keyword evidence="2" id="KW-1185">Reference proteome</keyword>
<reference evidence="1" key="1">
    <citation type="journal article" date="2022" name="bioRxiv">
        <title>Sequencing and chromosome-scale assembly of the giantPleurodeles waltlgenome.</title>
        <authorList>
            <person name="Brown T."/>
            <person name="Elewa A."/>
            <person name="Iarovenko S."/>
            <person name="Subramanian E."/>
            <person name="Araus A.J."/>
            <person name="Petzold A."/>
            <person name="Susuki M."/>
            <person name="Suzuki K.-i.T."/>
            <person name="Hayashi T."/>
            <person name="Toyoda A."/>
            <person name="Oliveira C."/>
            <person name="Osipova E."/>
            <person name="Leigh N.D."/>
            <person name="Simon A."/>
            <person name="Yun M.H."/>
        </authorList>
    </citation>
    <scope>NUCLEOTIDE SEQUENCE</scope>
    <source>
        <strain evidence="1">20211129_DDA</strain>
        <tissue evidence="1">Liver</tissue>
    </source>
</reference>